<dbReference type="PANTHER" id="PTHR42912">
    <property type="entry name" value="METHYLTRANSFERASE"/>
    <property type="match status" value="1"/>
</dbReference>
<dbReference type="GO" id="GO:0032259">
    <property type="term" value="P:methylation"/>
    <property type="evidence" value="ECO:0007669"/>
    <property type="project" value="UniProtKB-KW"/>
</dbReference>
<keyword evidence="3" id="KW-1185">Reference proteome</keyword>
<feature type="domain" description="Methyltransferase type 11" evidence="1">
    <location>
        <begin position="95"/>
        <end position="205"/>
    </location>
</feature>
<dbReference type="AlphaFoldDB" id="A0A9X1SYW1"/>
<dbReference type="InterPro" id="IPR029063">
    <property type="entry name" value="SAM-dependent_MTases_sf"/>
</dbReference>
<proteinExistence type="predicted"/>
<dbReference type="InterPro" id="IPR013216">
    <property type="entry name" value="Methyltransf_11"/>
</dbReference>
<dbReference type="Proteomes" id="UP001138997">
    <property type="component" value="Unassembled WGS sequence"/>
</dbReference>
<evidence type="ECO:0000313" key="3">
    <source>
        <dbReference type="Proteomes" id="UP001138997"/>
    </source>
</evidence>
<keyword evidence="2" id="KW-0808">Transferase</keyword>
<evidence type="ECO:0000259" key="1">
    <source>
        <dbReference type="Pfam" id="PF08241"/>
    </source>
</evidence>
<organism evidence="2 3">
    <name type="scientific">Kineosporia babensis</name>
    <dbReference type="NCBI Taxonomy" id="499548"/>
    <lineage>
        <taxon>Bacteria</taxon>
        <taxon>Bacillati</taxon>
        <taxon>Actinomycetota</taxon>
        <taxon>Actinomycetes</taxon>
        <taxon>Kineosporiales</taxon>
        <taxon>Kineosporiaceae</taxon>
        <taxon>Kineosporia</taxon>
    </lineage>
</organism>
<dbReference type="SUPFAM" id="SSF53335">
    <property type="entry name" value="S-adenosyl-L-methionine-dependent methyltransferases"/>
    <property type="match status" value="1"/>
</dbReference>
<evidence type="ECO:0000313" key="2">
    <source>
        <dbReference type="EMBL" id="MCD5311383.1"/>
    </source>
</evidence>
<comment type="caution">
    <text evidence="2">The sequence shown here is derived from an EMBL/GenBank/DDBJ whole genome shotgun (WGS) entry which is preliminary data.</text>
</comment>
<gene>
    <name evidence="2" type="ORF">LR394_10765</name>
</gene>
<dbReference type="EMBL" id="JAJOMB010000004">
    <property type="protein sequence ID" value="MCD5311383.1"/>
    <property type="molecule type" value="Genomic_DNA"/>
</dbReference>
<dbReference type="Pfam" id="PF08241">
    <property type="entry name" value="Methyltransf_11"/>
    <property type="match status" value="1"/>
</dbReference>
<protein>
    <submittedName>
        <fullName evidence="2">Methyltransferase domain-containing protein</fullName>
    </submittedName>
</protein>
<dbReference type="GO" id="GO:0008757">
    <property type="term" value="F:S-adenosylmethionine-dependent methyltransferase activity"/>
    <property type="evidence" value="ECO:0007669"/>
    <property type="project" value="InterPro"/>
</dbReference>
<reference evidence="2" key="1">
    <citation type="submission" date="2021-11" db="EMBL/GenBank/DDBJ databases">
        <title>Streptomyces corallinus and Kineosporia corallina sp. nov., two new coral-derived marine actinobacteria.</title>
        <authorList>
            <person name="Buangrab K."/>
            <person name="Sutthacheep M."/>
            <person name="Yeemin T."/>
            <person name="Harunari E."/>
            <person name="Igarashi Y."/>
            <person name="Sripreechasak P."/>
            <person name="Kanchanasin P."/>
            <person name="Tanasupawat S."/>
            <person name="Phongsopitanun W."/>
        </authorList>
    </citation>
    <scope>NUCLEOTIDE SEQUENCE</scope>
    <source>
        <strain evidence="2">JCM 31032</strain>
    </source>
</reference>
<name>A0A9X1SYW1_9ACTN</name>
<dbReference type="Gene3D" id="3.40.50.150">
    <property type="entry name" value="Vaccinia Virus protein VP39"/>
    <property type="match status" value="1"/>
</dbReference>
<dbReference type="RefSeq" id="WP_231440556.1">
    <property type="nucleotide sequence ID" value="NZ_JAJOMB010000004.1"/>
</dbReference>
<dbReference type="InterPro" id="IPR050508">
    <property type="entry name" value="Methyltransf_Superfamily"/>
</dbReference>
<accession>A0A9X1SYW1</accession>
<sequence>MVTDVLGAPSSGTHLMSGVRLDGAVTSSADLRSAGYRDAGAQESVRAGREWWDANAAEYHHEHGADLAGRLVWGPELLDEAAAGLLGPVAGKDVLEIGAGTADSSIWLHGQGARALATDLSIGMLQRATVVHQPRGTEGATCESGSPSAASLPPRLACDARVLPFADASFDIVFTAYGALPFVADPERVHAEVARVLRPGGRWVFSVTHPVRWAFPDDAGEGGLTVRRSYFDRTPYVETDERGTVSYSEHHRTVGDRVRELAAAGFRLVDLVEPEWPAEVSRAWGSWSPLRGRLIPGTAIFVSQKL</sequence>
<dbReference type="CDD" id="cd02440">
    <property type="entry name" value="AdoMet_MTases"/>
    <property type="match status" value="1"/>
</dbReference>
<dbReference type="PANTHER" id="PTHR42912:SF93">
    <property type="entry name" value="N6-ADENOSINE-METHYLTRANSFERASE TMT1A"/>
    <property type="match status" value="1"/>
</dbReference>
<keyword evidence="2" id="KW-0489">Methyltransferase</keyword>